<gene>
    <name evidence="1" type="ORF">D9615_006297</name>
</gene>
<protein>
    <submittedName>
        <fullName evidence="1">Uncharacterized protein</fullName>
    </submittedName>
</protein>
<dbReference type="Proteomes" id="UP000565441">
    <property type="component" value="Unassembled WGS sequence"/>
</dbReference>
<evidence type="ECO:0000313" key="1">
    <source>
        <dbReference type="EMBL" id="KAF5380015.1"/>
    </source>
</evidence>
<name>A0A8H5M3L4_9AGAR</name>
<dbReference type="AlphaFoldDB" id="A0A8H5M3L4"/>
<comment type="caution">
    <text evidence="1">The sequence shown here is derived from an EMBL/GenBank/DDBJ whole genome shotgun (WGS) entry which is preliminary data.</text>
</comment>
<organism evidence="1 2">
    <name type="scientific">Tricholomella constricta</name>
    <dbReference type="NCBI Taxonomy" id="117010"/>
    <lineage>
        <taxon>Eukaryota</taxon>
        <taxon>Fungi</taxon>
        <taxon>Dikarya</taxon>
        <taxon>Basidiomycota</taxon>
        <taxon>Agaricomycotina</taxon>
        <taxon>Agaricomycetes</taxon>
        <taxon>Agaricomycetidae</taxon>
        <taxon>Agaricales</taxon>
        <taxon>Tricholomatineae</taxon>
        <taxon>Lyophyllaceae</taxon>
        <taxon>Tricholomella</taxon>
    </lineage>
</organism>
<evidence type="ECO:0000313" key="2">
    <source>
        <dbReference type="Proteomes" id="UP000565441"/>
    </source>
</evidence>
<keyword evidence="2" id="KW-1185">Reference proteome</keyword>
<dbReference type="EMBL" id="JAACJP010000014">
    <property type="protein sequence ID" value="KAF5380015.1"/>
    <property type="molecule type" value="Genomic_DNA"/>
</dbReference>
<sequence>MSLHETGKHPLTRQATLHNINRSAALESLPWIPDVLTICFSGRLILYTNKETISTFISYINRHAVLRYALYPSFSGSSFSSPTPAPPKRPAKKVEVLEPRGKFASLI</sequence>
<reference evidence="1 2" key="1">
    <citation type="journal article" date="2020" name="ISME J.">
        <title>Uncovering the hidden diversity of litter-decomposition mechanisms in mushroom-forming fungi.</title>
        <authorList>
            <person name="Floudas D."/>
            <person name="Bentzer J."/>
            <person name="Ahren D."/>
            <person name="Johansson T."/>
            <person name="Persson P."/>
            <person name="Tunlid A."/>
        </authorList>
    </citation>
    <scope>NUCLEOTIDE SEQUENCE [LARGE SCALE GENOMIC DNA]</scope>
    <source>
        <strain evidence="1 2">CBS 661.87</strain>
    </source>
</reference>
<proteinExistence type="predicted"/>
<accession>A0A8H5M3L4</accession>